<dbReference type="PANTHER" id="PTHR11017:SF385">
    <property type="entry name" value="DISEASE RESISTANCE PROTEIN (TIR-NBS-LRR CLASS)-RELATED"/>
    <property type="match status" value="1"/>
</dbReference>
<evidence type="ECO:0000313" key="1">
    <source>
        <dbReference type="EMBL" id="ABS70850.1"/>
    </source>
</evidence>
<dbReference type="InterPro" id="IPR044974">
    <property type="entry name" value="Disease_R_plants"/>
</dbReference>
<sequence length="81" mass="9558">GGVGKTLCASLIYSIYNRFEGYCFLENVREEWEKHNGPSLRKQLYSELLNKEKNQDIVMINMFEKDRLCRKKVLIVLDDVD</sequence>
<dbReference type="AlphaFoldDB" id="A7KJX9"/>
<name>A7KJX9_HUMLU</name>
<organism evidence="1">
    <name type="scientific">Humulus lupulus</name>
    <name type="common">European hop</name>
    <dbReference type="NCBI Taxonomy" id="3486"/>
    <lineage>
        <taxon>Eukaryota</taxon>
        <taxon>Viridiplantae</taxon>
        <taxon>Streptophyta</taxon>
        <taxon>Embryophyta</taxon>
        <taxon>Tracheophyta</taxon>
        <taxon>Spermatophyta</taxon>
        <taxon>Magnoliopsida</taxon>
        <taxon>eudicotyledons</taxon>
        <taxon>Gunneridae</taxon>
        <taxon>Pentapetalae</taxon>
        <taxon>rosids</taxon>
        <taxon>fabids</taxon>
        <taxon>Rosales</taxon>
        <taxon>Cannabaceae</taxon>
        <taxon>Humulus</taxon>
    </lineage>
</organism>
<dbReference type="InterPro" id="IPR027417">
    <property type="entry name" value="P-loop_NTPase"/>
</dbReference>
<accession>A7KJX9</accession>
<proteinExistence type="predicted"/>
<dbReference type="GO" id="GO:0006952">
    <property type="term" value="P:defense response"/>
    <property type="evidence" value="ECO:0007669"/>
    <property type="project" value="InterPro"/>
</dbReference>
<feature type="non-terminal residue" evidence="1">
    <location>
        <position position="1"/>
    </location>
</feature>
<dbReference type="Gene3D" id="3.40.50.300">
    <property type="entry name" value="P-loop containing nucleotide triphosphate hydrolases"/>
    <property type="match status" value="1"/>
</dbReference>
<feature type="non-terminal residue" evidence="1">
    <location>
        <position position="81"/>
    </location>
</feature>
<dbReference type="PANTHER" id="PTHR11017">
    <property type="entry name" value="LEUCINE-RICH REPEAT-CONTAINING PROTEIN"/>
    <property type="match status" value="1"/>
</dbReference>
<protein>
    <submittedName>
        <fullName evidence="1">Putative RGA</fullName>
    </submittedName>
</protein>
<dbReference type="EMBL" id="EF464275">
    <property type="protein sequence ID" value="ABS70850.1"/>
    <property type="molecule type" value="Genomic_DNA"/>
</dbReference>
<reference evidence="1" key="1">
    <citation type="submission" date="2007-02" db="EMBL/GenBank/DDBJ databases">
        <title>Isolation and characterization of disease resistance gene analogs from hop Humulus lupulus L.</title>
        <authorList>
            <person name="Kozjak P."/>
            <person name="Javornik B."/>
        </authorList>
    </citation>
    <scope>NUCLEOTIDE SEQUENCE</scope>
</reference>
<dbReference type="SUPFAM" id="SSF52540">
    <property type="entry name" value="P-loop containing nucleoside triphosphate hydrolases"/>
    <property type="match status" value="1"/>
</dbReference>